<dbReference type="Gene3D" id="2.20.70.10">
    <property type="match status" value="1"/>
</dbReference>
<dbReference type="GO" id="GO:0071164">
    <property type="term" value="F:RNA cap trimethylguanosine synthase activity"/>
    <property type="evidence" value="ECO:0007669"/>
    <property type="project" value="TreeGrafter"/>
</dbReference>
<evidence type="ECO:0000256" key="3">
    <source>
        <dbReference type="ARBA" id="ARBA00047418"/>
    </source>
</evidence>
<name>A0A8J5FYA0_ZINOF</name>
<dbReference type="Proteomes" id="UP000734854">
    <property type="component" value="Unassembled WGS sequence"/>
</dbReference>
<dbReference type="InterPro" id="IPR029063">
    <property type="entry name" value="SAM-dependent_MTases_sf"/>
</dbReference>
<dbReference type="Pfam" id="PF00397">
    <property type="entry name" value="WW"/>
    <property type="match status" value="1"/>
</dbReference>
<evidence type="ECO:0000256" key="4">
    <source>
        <dbReference type="ARBA" id="ARBA00048740"/>
    </source>
</evidence>
<protein>
    <recommendedName>
        <fullName evidence="1">Trimethylguanosine synthase</fullName>
    </recommendedName>
    <alternativeName>
        <fullName evidence="7">Cap-specific guanine-N(2) methyltransferase</fullName>
    </alternativeName>
</protein>
<evidence type="ECO:0000256" key="7">
    <source>
        <dbReference type="ARBA" id="ARBA00049790"/>
    </source>
</evidence>
<dbReference type="Pfam" id="PF09445">
    <property type="entry name" value="Methyltransf_15"/>
    <property type="match status" value="1"/>
</dbReference>
<evidence type="ECO:0000256" key="6">
    <source>
        <dbReference type="ARBA" id="ARBA00049075"/>
    </source>
</evidence>
<keyword evidence="10" id="KW-1185">Reference proteome</keyword>
<evidence type="ECO:0000313" key="9">
    <source>
        <dbReference type="EMBL" id="KAG6487916.1"/>
    </source>
</evidence>
<dbReference type="CDD" id="cd02440">
    <property type="entry name" value="AdoMet_MTases"/>
    <property type="match status" value="1"/>
</dbReference>
<gene>
    <name evidence="9" type="ORF">ZIOFF_056654</name>
</gene>
<dbReference type="CDD" id="cd00201">
    <property type="entry name" value="WW"/>
    <property type="match status" value="1"/>
</dbReference>
<comment type="catalytic activity">
    <reaction evidence="4">
        <text>a 5'-end (N(7)-methyl 5'-triphosphoguanosine)-ribonucleoside in snoRNA + S-adenosyl-L-methionine = a 5'-end (N(2),N(7)-dimethyl 5'-triphosphoguanosine)-ribonucleoside in snoRNA + S-adenosyl-L-homocysteine + H(+)</text>
        <dbReference type="Rhea" id="RHEA:78475"/>
        <dbReference type="Rhea" id="RHEA-COMP:19086"/>
        <dbReference type="Rhea" id="RHEA-COMP:19088"/>
        <dbReference type="ChEBI" id="CHEBI:15378"/>
        <dbReference type="ChEBI" id="CHEBI:57856"/>
        <dbReference type="ChEBI" id="CHEBI:59789"/>
        <dbReference type="ChEBI" id="CHEBI:156461"/>
        <dbReference type="ChEBI" id="CHEBI:172880"/>
    </reaction>
    <physiologicalReaction direction="left-to-right" evidence="4">
        <dbReference type="Rhea" id="RHEA:78476"/>
    </physiologicalReaction>
</comment>
<dbReference type="PROSITE" id="PS50020">
    <property type="entry name" value="WW_DOMAIN_2"/>
    <property type="match status" value="1"/>
</dbReference>
<accession>A0A8J5FYA0</accession>
<comment type="similarity">
    <text evidence="2">Belongs to the methyltransferase superfamily. Trimethylguanosine synthase family.</text>
</comment>
<dbReference type="FunFam" id="3.40.50.150:FF:000305">
    <property type="entry name" value="S-adenosyl-L-methionine-dependent methyltransferase superfamily protein"/>
    <property type="match status" value="1"/>
</dbReference>
<dbReference type="EMBL" id="JACMSC010000015">
    <property type="protein sequence ID" value="KAG6487916.1"/>
    <property type="molecule type" value="Genomic_DNA"/>
</dbReference>
<comment type="catalytic activity">
    <reaction evidence="6">
        <text>a 5'-end (N(7)-methyl 5'-triphosphoguanosine)-ribonucleoside in snRNA + S-adenosyl-L-methionine = a 5'-end (N(2),N(7)-dimethyl 5'-triphosphoguanosine)-ribonucleoside in snRNA + S-adenosyl-L-homocysteine + H(+)</text>
        <dbReference type="Rhea" id="RHEA:78471"/>
        <dbReference type="Rhea" id="RHEA-COMP:19085"/>
        <dbReference type="Rhea" id="RHEA-COMP:19087"/>
        <dbReference type="ChEBI" id="CHEBI:15378"/>
        <dbReference type="ChEBI" id="CHEBI:57856"/>
        <dbReference type="ChEBI" id="CHEBI:59789"/>
        <dbReference type="ChEBI" id="CHEBI:156461"/>
        <dbReference type="ChEBI" id="CHEBI:172880"/>
    </reaction>
    <physiologicalReaction direction="left-to-right" evidence="6">
        <dbReference type="Rhea" id="RHEA:78472"/>
    </physiologicalReaction>
</comment>
<dbReference type="AlphaFoldDB" id="A0A8J5FYA0"/>
<evidence type="ECO:0000256" key="5">
    <source>
        <dbReference type="ARBA" id="ARBA00048763"/>
    </source>
</evidence>
<sequence>MPAEETAADGPAIRALGALFSLSEVYLWDDAKASDSEVSDCIVNLEEDEEEPMENIELAHHMATLGLPVSFGTTKQRKTATPRKRKSVLVKCKLVYNDTENQQPGLLEVEQGKYSLPDFLPNSTDRTIEGECIASDSDTLEENSSGCVHVDSIPGCVSDTSVMISKATESQVCAKMVTSNHMVDEIQTSGTDLGAEDLYQACKLSPDILEDSSSGCYPASPSKQHPQSTYVNWEFGDWMIIWDDFYGRNYFYNSKTQETTWYAPPGLEYLTNSGSIYTSNGLSADAAQEHPYYSFDHDAAKDQDTNIVEDGSEVAEPLEFENANNLSSHSSAKTDDVSGINSSASHLKIATDIDKHMDSLLMHHSASISDYAIVCLLWMSNVKLLYSLSKTEEDVVQHSDKLEDKPTFNESFDVPAEIFPLAISNCLSTSSNDVCYDRGTENSKVEQLDNNLDSTVIVKKKSRARSHKPEPKIQASSGDISANIFKYWFQRYLLFSRYDRGIKMDEEGWFSVTPEAIARHQATRCGGGIVIDCFTGVGGNAIQFAMKSDHVIAIDIDPQKVEYAYHNSTIYGVNHKIDFIQGDFFKIAVHLKGETVFLSPPWGGPDYVKAQTYDLRTMLKPHDGFFLFKCATMVASRVVLFLPRNVDFNQLADLSLSIDPPWRVEVEKNILNGKFKAVTAYFSRT</sequence>
<dbReference type="Gene3D" id="3.40.50.150">
    <property type="entry name" value="Vaccinia Virus protein VP39"/>
    <property type="match status" value="1"/>
</dbReference>
<dbReference type="PANTHER" id="PTHR14741:SF32">
    <property type="entry name" value="TRIMETHYLGUANOSINE SYNTHASE"/>
    <property type="match status" value="1"/>
</dbReference>
<proteinExistence type="inferred from homology"/>
<dbReference type="PANTHER" id="PTHR14741">
    <property type="entry name" value="S-ADENOSYLMETHIONINE-DEPENDENT METHYLTRANSFERASE RELATED"/>
    <property type="match status" value="1"/>
</dbReference>
<dbReference type="InterPro" id="IPR036020">
    <property type="entry name" value="WW_dom_sf"/>
</dbReference>
<evidence type="ECO:0000313" key="10">
    <source>
        <dbReference type="Proteomes" id="UP000734854"/>
    </source>
</evidence>
<comment type="caution">
    <text evidence="9">The sequence shown here is derived from an EMBL/GenBank/DDBJ whole genome shotgun (WGS) entry which is preliminary data.</text>
</comment>
<dbReference type="SUPFAM" id="SSF51045">
    <property type="entry name" value="WW domain"/>
    <property type="match status" value="1"/>
</dbReference>
<organism evidence="9 10">
    <name type="scientific">Zingiber officinale</name>
    <name type="common">Ginger</name>
    <name type="synonym">Amomum zingiber</name>
    <dbReference type="NCBI Taxonomy" id="94328"/>
    <lineage>
        <taxon>Eukaryota</taxon>
        <taxon>Viridiplantae</taxon>
        <taxon>Streptophyta</taxon>
        <taxon>Embryophyta</taxon>
        <taxon>Tracheophyta</taxon>
        <taxon>Spermatophyta</taxon>
        <taxon>Magnoliopsida</taxon>
        <taxon>Liliopsida</taxon>
        <taxon>Zingiberales</taxon>
        <taxon>Zingiberaceae</taxon>
        <taxon>Zingiber</taxon>
    </lineage>
</organism>
<dbReference type="GO" id="GO:0005634">
    <property type="term" value="C:nucleus"/>
    <property type="evidence" value="ECO:0007669"/>
    <property type="project" value="TreeGrafter"/>
</dbReference>
<reference evidence="9 10" key="1">
    <citation type="submission" date="2020-08" db="EMBL/GenBank/DDBJ databases">
        <title>Plant Genome Project.</title>
        <authorList>
            <person name="Zhang R.-G."/>
        </authorList>
    </citation>
    <scope>NUCLEOTIDE SEQUENCE [LARGE SCALE GENOMIC DNA]</scope>
    <source>
        <tissue evidence="9">Rhizome</tissue>
    </source>
</reference>
<evidence type="ECO:0000256" key="2">
    <source>
        <dbReference type="ARBA" id="ARBA00025783"/>
    </source>
</evidence>
<comment type="catalytic activity">
    <reaction evidence="3">
        <text>a 5'-end (N(2),N(7)-dimethyl 5'-triphosphoguanosine)-ribonucleoside in snoRNA + S-adenosyl-L-methionine = a 5'-end (N(2),N(2),N(7)-trimethyl 5'-triphosphoguanosine)-ribonucleoside in snoRNA + S-adenosyl-L-homocysteine + H(+)</text>
        <dbReference type="Rhea" id="RHEA:78507"/>
        <dbReference type="Rhea" id="RHEA-COMP:19088"/>
        <dbReference type="Rhea" id="RHEA-COMP:19090"/>
        <dbReference type="ChEBI" id="CHEBI:15378"/>
        <dbReference type="ChEBI" id="CHEBI:57856"/>
        <dbReference type="ChEBI" id="CHEBI:59789"/>
        <dbReference type="ChEBI" id="CHEBI:167623"/>
        <dbReference type="ChEBI" id="CHEBI:172880"/>
    </reaction>
    <physiologicalReaction direction="left-to-right" evidence="3">
        <dbReference type="Rhea" id="RHEA:78508"/>
    </physiologicalReaction>
</comment>
<evidence type="ECO:0000256" key="1">
    <source>
        <dbReference type="ARBA" id="ARBA00018517"/>
    </source>
</evidence>
<dbReference type="InterPro" id="IPR019012">
    <property type="entry name" value="RNA_cap_Gua-N2-MeTrfase"/>
</dbReference>
<dbReference type="SUPFAM" id="SSF53335">
    <property type="entry name" value="S-adenosyl-L-methionine-dependent methyltransferases"/>
    <property type="match status" value="1"/>
</dbReference>
<evidence type="ECO:0000259" key="8">
    <source>
        <dbReference type="PROSITE" id="PS50020"/>
    </source>
</evidence>
<dbReference type="InterPro" id="IPR001202">
    <property type="entry name" value="WW_dom"/>
</dbReference>
<feature type="domain" description="WW" evidence="8">
    <location>
        <begin position="238"/>
        <end position="266"/>
    </location>
</feature>
<comment type="catalytic activity">
    <reaction evidence="5">
        <text>a 5'-end (N(2),N(7)-dimethyl 5'-triphosphoguanosine)-ribonucleoside in snRNA + S-adenosyl-L-methionine = a 5'-end (N(2),N(2),N(7)-trimethyl 5'-triphosphoguanosine)-ribonucleoside in snRNA + S-adenosyl-L-homocysteine + H(+)</text>
        <dbReference type="Rhea" id="RHEA:78479"/>
        <dbReference type="Rhea" id="RHEA-COMP:19087"/>
        <dbReference type="Rhea" id="RHEA-COMP:19089"/>
        <dbReference type="ChEBI" id="CHEBI:15378"/>
        <dbReference type="ChEBI" id="CHEBI:57856"/>
        <dbReference type="ChEBI" id="CHEBI:59789"/>
        <dbReference type="ChEBI" id="CHEBI:167623"/>
        <dbReference type="ChEBI" id="CHEBI:172880"/>
    </reaction>
    <physiologicalReaction direction="left-to-right" evidence="5">
        <dbReference type="Rhea" id="RHEA:78480"/>
    </physiologicalReaction>
</comment>